<evidence type="ECO:0000313" key="2">
    <source>
        <dbReference type="Proteomes" id="UP000015241"/>
    </source>
</evidence>
<dbReference type="Proteomes" id="UP000015241">
    <property type="component" value="Unassembled WGS sequence"/>
</dbReference>
<accession>S8ERJ3</accession>
<reference evidence="1 2" key="1">
    <citation type="journal article" date="2012" name="Science">
        <title>The Paleozoic origin of enzymatic lignin decomposition reconstructed from 31 fungal genomes.</title>
        <authorList>
            <person name="Floudas D."/>
            <person name="Binder M."/>
            <person name="Riley R."/>
            <person name="Barry K."/>
            <person name="Blanchette R.A."/>
            <person name="Henrissat B."/>
            <person name="Martinez A.T."/>
            <person name="Otillar R."/>
            <person name="Spatafora J.W."/>
            <person name="Yadav J.S."/>
            <person name="Aerts A."/>
            <person name="Benoit I."/>
            <person name="Boyd A."/>
            <person name="Carlson A."/>
            <person name="Copeland A."/>
            <person name="Coutinho P.M."/>
            <person name="de Vries R.P."/>
            <person name="Ferreira P."/>
            <person name="Findley K."/>
            <person name="Foster B."/>
            <person name="Gaskell J."/>
            <person name="Glotzer D."/>
            <person name="Gorecki P."/>
            <person name="Heitman J."/>
            <person name="Hesse C."/>
            <person name="Hori C."/>
            <person name="Igarashi K."/>
            <person name="Jurgens J.A."/>
            <person name="Kallen N."/>
            <person name="Kersten P."/>
            <person name="Kohler A."/>
            <person name="Kuees U."/>
            <person name="Kumar T.K.A."/>
            <person name="Kuo A."/>
            <person name="LaButti K."/>
            <person name="Larrondo L.F."/>
            <person name="Lindquist E."/>
            <person name="Ling A."/>
            <person name="Lombard V."/>
            <person name="Lucas S."/>
            <person name="Lundell T."/>
            <person name="Martin R."/>
            <person name="McLaughlin D.J."/>
            <person name="Morgenstern I."/>
            <person name="Morin E."/>
            <person name="Murat C."/>
            <person name="Nagy L.G."/>
            <person name="Nolan M."/>
            <person name="Ohm R.A."/>
            <person name="Patyshakuliyeva A."/>
            <person name="Rokas A."/>
            <person name="Ruiz-Duenas F.J."/>
            <person name="Sabat G."/>
            <person name="Salamov A."/>
            <person name="Samejima M."/>
            <person name="Schmutz J."/>
            <person name="Slot J.C."/>
            <person name="St John F."/>
            <person name="Stenlid J."/>
            <person name="Sun H."/>
            <person name="Sun S."/>
            <person name="Syed K."/>
            <person name="Tsang A."/>
            <person name="Wiebenga A."/>
            <person name="Young D."/>
            <person name="Pisabarro A."/>
            <person name="Eastwood D.C."/>
            <person name="Martin F."/>
            <person name="Cullen D."/>
            <person name="Grigoriev I.V."/>
            <person name="Hibbett D.S."/>
        </authorList>
    </citation>
    <scope>NUCLEOTIDE SEQUENCE</scope>
    <source>
        <strain evidence="2">FP-58527</strain>
    </source>
</reference>
<keyword evidence="2" id="KW-1185">Reference proteome</keyword>
<gene>
    <name evidence="1" type="ORF">FOMPIDRAFT_1137757</name>
</gene>
<dbReference type="OrthoDB" id="3253623at2759"/>
<dbReference type="AlphaFoldDB" id="S8ERJ3"/>
<protein>
    <submittedName>
        <fullName evidence="1">Uncharacterized protein</fullName>
    </submittedName>
</protein>
<sequence>MIVQCTLQFARGGALDIGDRVLLRGLHTDIRSITTEFNLDAHTIPYVCCPKCFALYESRGCPAECSHKATATSAECNTKLWRSRSINGKSYALAEKTYLHQSMKHWMARFLARPGIESIVDARRHLAQAALPSTRSDIWDAPVFRNFKDAAGRTFIAGPENEGRYLFSLTVDGFNPFQAKEAKQKVSISGIYMVCLNLPPNMRYLPENMYLVGVIPGPTE</sequence>
<dbReference type="EMBL" id="KE504602">
    <property type="protein sequence ID" value="EPS92435.1"/>
    <property type="molecule type" value="Genomic_DNA"/>
</dbReference>
<evidence type="ECO:0000313" key="1">
    <source>
        <dbReference type="EMBL" id="EPS92435.1"/>
    </source>
</evidence>
<dbReference type="HOGENOM" id="CLU_030973_1_0_1"/>
<dbReference type="STRING" id="743788.S8ERJ3"/>
<feature type="non-terminal residue" evidence="1">
    <location>
        <position position="220"/>
    </location>
</feature>
<name>S8ERJ3_FOMSC</name>
<dbReference type="InParanoid" id="S8ERJ3"/>
<organism evidence="1 2">
    <name type="scientific">Fomitopsis schrenkii</name>
    <name type="common">Brown rot fungus</name>
    <dbReference type="NCBI Taxonomy" id="2126942"/>
    <lineage>
        <taxon>Eukaryota</taxon>
        <taxon>Fungi</taxon>
        <taxon>Dikarya</taxon>
        <taxon>Basidiomycota</taxon>
        <taxon>Agaricomycotina</taxon>
        <taxon>Agaricomycetes</taxon>
        <taxon>Polyporales</taxon>
        <taxon>Fomitopsis</taxon>
    </lineage>
</organism>
<proteinExistence type="predicted"/>